<dbReference type="OrthoDB" id="9814946at2"/>
<dbReference type="InterPro" id="IPR036237">
    <property type="entry name" value="Xyl_isomerase-like_sf"/>
</dbReference>
<evidence type="ECO:0000313" key="3">
    <source>
        <dbReference type="Proteomes" id="UP000317243"/>
    </source>
</evidence>
<dbReference type="InterPro" id="IPR050312">
    <property type="entry name" value="IolE/XylAMocC-like"/>
</dbReference>
<dbReference type="Proteomes" id="UP000317243">
    <property type="component" value="Unassembled WGS sequence"/>
</dbReference>
<name>A0A5C5WP80_9PLAN</name>
<evidence type="ECO:0000313" key="2">
    <source>
        <dbReference type="EMBL" id="TWT52055.1"/>
    </source>
</evidence>
<dbReference type="SUPFAM" id="SSF51658">
    <property type="entry name" value="Xylose isomerase-like"/>
    <property type="match status" value="1"/>
</dbReference>
<organism evidence="2 3">
    <name type="scientific">Thalassoglobus neptunius</name>
    <dbReference type="NCBI Taxonomy" id="1938619"/>
    <lineage>
        <taxon>Bacteria</taxon>
        <taxon>Pseudomonadati</taxon>
        <taxon>Planctomycetota</taxon>
        <taxon>Planctomycetia</taxon>
        <taxon>Planctomycetales</taxon>
        <taxon>Planctomycetaceae</taxon>
        <taxon>Thalassoglobus</taxon>
    </lineage>
</organism>
<reference evidence="2 3" key="1">
    <citation type="submission" date="2019-02" db="EMBL/GenBank/DDBJ databases">
        <title>Deep-cultivation of Planctomycetes and their phenomic and genomic characterization uncovers novel biology.</title>
        <authorList>
            <person name="Wiegand S."/>
            <person name="Jogler M."/>
            <person name="Boedeker C."/>
            <person name="Pinto D."/>
            <person name="Vollmers J."/>
            <person name="Rivas-Marin E."/>
            <person name="Kohn T."/>
            <person name="Peeters S.H."/>
            <person name="Heuer A."/>
            <person name="Rast P."/>
            <person name="Oberbeckmann S."/>
            <person name="Bunk B."/>
            <person name="Jeske O."/>
            <person name="Meyerdierks A."/>
            <person name="Storesund J.E."/>
            <person name="Kallscheuer N."/>
            <person name="Luecker S."/>
            <person name="Lage O.M."/>
            <person name="Pohl T."/>
            <person name="Merkel B.J."/>
            <person name="Hornburger P."/>
            <person name="Mueller R.-W."/>
            <person name="Bruemmer F."/>
            <person name="Labrenz M."/>
            <person name="Spormann A.M."/>
            <person name="Op Den Camp H."/>
            <person name="Overmann J."/>
            <person name="Amann R."/>
            <person name="Jetten M.S.M."/>
            <person name="Mascher T."/>
            <person name="Medema M.H."/>
            <person name="Devos D.P."/>
            <person name="Kaster A.-K."/>
            <person name="Ovreas L."/>
            <person name="Rohde M."/>
            <person name="Galperin M.Y."/>
            <person name="Jogler C."/>
        </authorList>
    </citation>
    <scope>NUCLEOTIDE SEQUENCE [LARGE SCALE GENOMIC DNA]</scope>
    <source>
        <strain evidence="2 3">KOR42</strain>
    </source>
</reference>
<dbReference type="PANTHER" id="PTHR12110:SF48">
    <property type="entry name" value="BLL3656 PROTEIN"/>
    <property type="match status" value="1"/>
</dbReference>
<comment type="caution">
    <text evidence="2">The sequence shown here is derived from an EMBL/GenBank/DDBJ whole genome shotgun (WGS) entry which is preliminary data.</text>
</comment>
<dbReference type="GO" id="GO:0016853">
    <property type="term" value="F:isomerase activity"/>
    <property type="evidence" value="ECO:0007669"/>
    <property type="project" value="UniProtKB-KW"/>
</dbReference>
<dbReference type="Gene3D" id="3.20.20.150">
    <property type="entry name" value="Divalent-metal-dependent TIM barrel enzymes"/>
    <property type="match status" value="1"/>
</dbReference>
<dbReference type="EC" id="5.3.99.-" evidence="2"/>
<keyword evidence="2" id="KW-0413">Isomerase</keyword>
<keyword evidence="3" id="KW-1185">Reference proteome</keyword>
<dbReference type="AlphaFoldDB" id="A0A5C5WP80"/>
<dbReference type="PANTHER" id="PTHR12110">
    <property type="entry name" value="HYDROXYPYRUVATE ISOMERASE"/>
    <property type="match status" value="1"/>
</dbReference>
<dbReference type="RefSeq" id="WP_146510639.1">
    <property type="nucleotide sequence ID" value="NZ_SIHI01000008.1"/>
</dbReference>
<accession>A0A5C5WP80</accession>
<proteinExistence type="predicted"/>
<protein>
    <submittedName>
        <fullName evidence="2">Inosose isomerase</fullName>
        <ecNumber evidence="2">5.3.99.-</ecNumber>
    </submittedName>
</protein>
<feature type="domain" description="Xylose isomerase-like TIM barrel" evidence="1">
    <location>
        <begin position="22"/>
        <end position="266"/>
    </location>
</feature>
<sequence length="271" mass="29619">MTQFRYSLNSSTIKPTPILDKIRVAAEAGYDGIELWHADIDEHLESGGTLTEIRKAVDDHGLAVPTTVMLKGWCEPDGPADQEGIAECRRRMEQAVAVGAPHSVAGPPHFDVDFTLAAERYHRLLEIGIEMGVRPSMEYLGFAQEVNSIAAALQIMNDSKHPEATIVLDPFHDFRGGAGHDDIAQLRPEQIAVCHFDDAPATPPAGEQRDPDRVMPGQGVIDLKKFVALLRQIGYSGFVSLELFREDLWAADPLSVAKSGLQAMKAICDPN</sequence>
<dbReference type="InterPro" id="IPR013022">
    <property type="entry name" value="Xyl_isomerase-like_TIM-brl"/>
</dbReference>
<gene>
    <name evidence="2" type="primary">iolI_3</name>
    <name evidence="2" type="ORF">KOR42_31520</name>
</gene>
<evidence type="ECO:0000259" key="1">
    <source>
        <dbReference type="Pfam" id="PF01261"/>
    </source>
</evidence>
<dbReference type="EMBL" id="SIHI01000008">
    <property type="protein sequence ID" value="TWT52055.1"/>
    <property type="molecule type" value="Genomic_DNA"/>
</dbReference>
<dbReference type="Pfam" id="PF01261">
    <property type="entry name" value="AP_endonuc_2"/>
    <property type="match status" value="1"/>
</dbReference>